<sequence>MTDLGPLRITAGFMCSLVLATPPAQAETPLSPVPYTNLELMLDAAIRFEALPRRAEPGIALDSPVRAGLAWLGERLGGQSVFNNMQHDRLSGAPHTPLSVVAGAPGASLSAAYHRGFGSTALFPLGPAGFPALNSRGEGAVAILFDHDQPAFGLRVHSDYAAPLGQARPQGYVTLTFYTREGHLITRHRQRLNTAVTELGFARAGHTPDIAAITITNDDPGGIALDDILYQTAPAAF</sequence>
<dbReference type="AlphaFoldDB" id="A0A1M7EFA4"/>
<feature type="chain" id="PRO_5013223631" evidence="1">
    <location>
        <begin position="27"/>
        <end position="237"/>
    </location>
</feature>
<dbReference type="STRING" id="337701.SAMN05444398_10744"/>
<accession>A0A1M7EFA4</accession>
<gene>
    <name evidence="2" type="ORF">SAMN05444398_10744</name>
</gene>
<evidence type="ECO:0000313" key="3">
    <source>
        <dbReference type="Proteomes" id="UP000183974"/>
    </source>
</evidence>
<dbReference type="Proteomes" id="UP000183974">
    <property type="component" value="Unassembled WGS sequence"/>
</dbReference>
<keyword evidence="3" id="KW-1185">Reference proteome</keyword>
<reference evidence="2 3" key="1">
    <citation type="submission" date="2016-11" db="EMBL/GenBank/DDBJ databases">
        <authorList>
            <person name="Jaros S."/>
            <person name="Januszkiewicz K."/>
            <person name="Wedrychowicz H."/>
        </authorList>
    </citation>
    <scope>NUCLEOTIDE SEQUENCE [LARGE SCALE GENOMIC DNA]</scope>
    <source>
        <strain evidence="2 3">DSM 29589</strain>
    </source>
</reference>
<feature type="signal peptide" evidence="1">
    <location>
        <begin position="1"/>
        <end position="26"/>
    </location>
</feature>
<name>A0A1M7EFA4_9RHOB</name>
<proteinExistence type="predicted"/>
<organism evidence="2 3">
    <name type="scientific">Roseovarius pacificus</name>
    <dbReference type="NCBI Taxonomy" id="337701"/>
    <lineage>
        <taxon>Bacteria</taxon>
        <taxon>Pseudomonadati</taxon>
        <taxon>Pseudomonadota</taxon>
        <taxon>Alphaproteobacteria</taxon>
        <taxon>Rhodobacterales</taxon>
        <taxon>Roseobacteraceae</taxon>
        <taxon>Roseovarius</taxon>
    </lineage>
</organism>
<keyword evidence="1" id="KW-0732">Signal</keyword>
<evidence type="ECO:0000313" key="2">
    <source>
        <dbReference type="EMBL" id="SHL90320.1"/>
    </source>
</evidence>
<evidence type="ECO:0000256" key="1">
    <source>
        <dbReference type="SAM" id="SignalP"/>
    </source>
</evidence>
<protein>
    <submittedName>
        <fullName evidence="2">Uncharacterized protein</fullName>
    </submittedName>
</protein>
<dbReference type="EMBL" id="FRBR01000007">
    <property type="protein sequence ID" value="SHL90320.1"/>
    <property type="molecule type" value="Genomic_DNA"/>
</dbReference>